<dbReference type="Proteomes" id="UP000256269">
    <property type="component" value="Unassembled WGS sequence"/>
</dbReference>
<dbReference type="EMBL" id="QUNO01000018">
    <property type="protein sequence ID" value="REH35251.1"/>
    <property type="molecule type" value="Genomic_DNA"/>
</dbReference>
<dbReference type="RefSeq" id="WP_116180012.1">
    <property type="nucleotide sequence ID" value="NZ_CP144375.1"/>
</dbReference>
<dbReference type="OrthoDB" id="4485313at2"/>
<accession>A0A3E0H0W6</accession>
<comment type="caution">
    <text evidence="1">The sequence shown here is derived from an EMBL/GenBank/DDBJ whole genome shotgun (WGS) entry which is preliminary data.</text>
</comment>
<protein>
    <submittedName>
        <fullName evidence="1">Uncharacterized protein</fullName>
    </submittedName>
</protein>
<evidence type="ECO:0000313" key="2">
    <source>
        <dbReference type="Proteomes" id="UP000256269"/>
    </source>
</evidence>
<sequence>MYGPTTALPQAVLDAMAQVVAGDLSRVAQAIPPAPAAELGRLREKAPAPGRLGLMSPAQALVRREGQAARARQVAAPANANRAQQAAVRGGDRLGGLPDLLAERLLGALELTVAALDVALPDLVAVLPTLPDGRRTVSVATMSGGSAMSPELSKLDGFVPGSRDMAQFVVTELVTHPAIAPLLVATGEDETAIAASHGARHLALSVVATTVVLRSLWPKVSAPAIIGTALGIAAPILREAPMPAAYAEAELAKRRANYLMPRHSSGRAMVADHMFALAEGPVESTVDFSENGLVAVVPGGVAIRTGHENRSVGYILRIVEEPPVVEPDPFLWEEAVEVSWHAPVGGASIAGAGRDTAPPWPGDYRVRVCARGRDEGDERYELTVWRAPLADPLVHRASDRLGHVLRGEPEPPVVVPPEADYHWIESSSLSDAATITFVAGKSATEVLRDFGADPSAPASARELSEQGTLDPWVAVLDVPGGVVAVEYNGWVASDERVMRALSSPDTVAASMYWNVNALTRFSLAKAGESLASFELGLQEPSPAAEALLEDLDVANYGHRPAKGVFAAARFTGLSLSAEQLAVIESADVGYPILPLLPVLYADTRNTEFRDVPDDRLRDLAWWAAAFVVERSELTDHPAVAASLAARALTPEAELLARRSGLSDYREHHWLWACLHRATNPDARSAATGALEAARYAVPGAAAELLDHTRAVTGETNR</sequence>
<dbReference type="AlphaFoldDB" id="A0A3E0H0W6"/>
<reference evidence="1 2" key="1">
    <citation type="submission" date="2018-08" db="EMBL/GenBank/DDBJ databases">
        <title>Genomic Encyclopedia of Archaeal and Bacterial Type Strains, Phase II (KMG-II): from individual species to whole genera.</title>
        <authorList>
            <person name="Goeker M."/>
        </authorList>
    </citation>
    <scope>NUCLEOTIDE SEQUENCE [LARGE SCALE GENOMIC DNA]</scope>
    <source>
        <strain evidence="1 2">DSM 45791</strain>
    </source>
</reference>
<gene>
    <name evidence="1" type="ORF">BCF44_118111</name>
</gene>
<organism evidence="1 2">
    <name type="scientific">Kutzneria buriramensis</name>
    <dbReference type="NCBI Taxonomy" id="1045776"/>
    <lineage>
        <taxon>Bacteria</taxon>
        <taxon>Bacillati</taxon>
        <taxon>Actinomycetota</taxon>
        <taxon>Actinomycetes</taxon>
        <taxon>Pseudonocardiales</taxon>
        <taxon>Pseudonocardiaceae</taxon>
        <taxon>Kutzneria</taxon>
    </lineage>
</organism>
<keyword evidence="2" id="KW-1185">Reference proteome</keyword>
<dbReference type="Pfam" id="PF20062">
    <property type="entry name" value="DUF6461"/>
    <property type="match status" value="1"/>
</dbReference>
<name>A0A3E0H0W6_9PSEU</name>
<proteinExistence type="predicted"/>
<dbReference type="InterPro" id="IPR045592">
    <property type="entry name" value="DUF6461"/>
</dbReference>
<evidence type="ECO:0000313" key="1">
    <source>
        <dbReference type="EMBL" id="REH35251.1"/>
    </source>
</evidence>